<gene>
    <name evidence="1" type="ORF">CURHAP_LOCUS46402</name>
</gene>
<proteinExistence type="predicted"/>
<evidence type="ECO:0000313" key="1">
    <source>
        <dbReference type="EMBL" id="CAB4288250.1"/>
    </source>
</evidence>
<dbReference type="EMBL" id="CAEKDK010000007">
    <property type="protein sequence ID" value="CAB4288250.1"/>
    <property type="molecule type" value="Genomic_DNA"/>
</dbReference>
<name>A0A6J5VGY3_PRUAR</name>
<sequence>MSAGKVLSFMDTPKLCKFQSFSSQKARGLVPSAIFTKPNSGSFHKLPSHCFAPTTCETCLI</sequence>
<accession>A0A6J5VGY3</accession>
<organism evidence="1 2">
    <name type="scientific">Prunus armeniaca</name>
    <name type="common">Apricot</name>
    <name type="synonym">Armeniaca vulgaris</name>
    <dbReference type="NCBI Taxonomy" id="36596"/>
    <lineage>
        <taxon>Eukaryota</taxon>
        <taxon>Viridiplantae</taxon>
        <taxon>Streptophyta</taxon>
        <taxon>Embryophyta</taxon>
        <taxon>Tracheophyta</taxon>
        <taxon>Spermatophyta</taxon>
        <taxon>Magnoliopsida</taxon>
        <taxon>eudicotyledons</taxon>
        <taxon>Gunneridae</taxon>
        <taxon>Pentapetalae</taxon>
        <taxon>rosids</taxon>
        <taxon>fabids</taxon>
        <taxon>Rosales</taxon>
        <taxon>Rosaceae</taxon>
        <taxon>Amygdaloideae</taxon>
        <taxon>Amygdaleae</taxon>
        <taxon>Prunus</taxon>
    </lineage>
</organism>
<dbReference type="AlphaFoldDB" id="A0A6J5VGY3"/>
<dbReference type="Proteomes" id="UP000507222">
    <property type="component" value="Unassembled WGS sequence"/>
</dbReference>
<evidence type="ECO:0000313" key="2">
    <source>
        <dbReference type="Proteomes" id="UP000507222"/>
    </source>
</evidence>
<protein>
    <submittedName>
        <fullName evidence="1">Uncharacterized protein</fullName>
    </submittedName>
</protein>
<reference evidence="1 2" key="1">
    <citation type="submission" date="2020-05" db="EMBL/GenBank/DDBJ databases">
        <authorList>
            <person name="Campoy J."/>
            <person name="Schneeberger K."/>
            <person name="Spophaly S."/>
        </authorList>
    </citation>
    <scope>NUCLEOTIDE SEQUENCE [LARGE SCALE GENOMIC DNA]</scope>
    <source>
        <strain evidence="1">PruArmRojPasFocal</strain>
    </source>
</reference>